<dbReference type="PANTHER" id="PTHR36926:SF1">
    <property type="entry name" value="COLICIN V PRODUCTION PROTEIN"/>
    <property type="match status" value="1"/>
</dbReference>
<evidence type="ECO:0000256" key="2">
    <source>
        <dbReference type="ARBA" id="ARBA00022692"/>
    </source>
</evidence>
<keyword evidence="3 6" id="KW-1133">Transmembrane helix</keyword>
<evidence type="ECO:0000313" key="7">
    <source>
        <dbReference type="EMBL" id="QXM23550.1"/>
    </source>
</evidence>
<dbReference type="Pfam" id="PF02674">
    <property type="entry name" value="Colicin_V"/>
    <property type="match status" value="1"/>
</dbReference>
<feature type="compositionally biased region" description="Low complexity" evidence="5">
    <location>
        <begin position="169"/>
        <end position="183"/>
    </location>
</feature>
<feature type="transmembrane region" description="Helical" evidence="6">
    <location>
        <begin position="31"/>
        <end position="51"/>
    </location>
</feature>
<dbReference type="GO" id="GO:0009403">
    <property type="term" value="P:toxin biosynthetic process"/>
    <property type="evidence" value="ECO:0007669"/>
    <property type="project" value="InterPro"/>
</dbReference>
<dbReference type="GO" id="GO:0016020">
    <property type="term" value="C:membrane"/>
    <property type="evidence" value="ECO:0007669"/>
    <property type="project" value="UniProtKB-SubCell"/>
</dbReference>
<feature type="transmembrane region" description="Helical" evidence="6">
    <location>
        <begin position="106"/>
        <end position="128"/>
    </location>
</feature>
<evidence type="ECO:0000313" key="8">
    <source>
        <dbReference type="Proteomes" id="UP000694001"/>
    </source>
</evidence>
<feature type="transmembrane region" description="Helical" evidence="6">
    <location>
        <begin position="6"/>
        <end position="24"/>
    </location>
</feature>
<evidence type="ECO:0000256" key="5">
    <source>
        <dbReference type="SAM" id="MobiDB-lite"/>
    </source>
</evidence>
<dbReference type="PANTHER" id="PTHR36926">
    <property type="entry name" value="COLICIN V PRODUCTION PROTEIN"/>
    <property type="match status" value="1"/>
</dbReference>
<organism evidence="7 8">
    <name type="scientific">Elioraea tepida</name>
    <dbReference type="NCBI Taxonomy" id="2843330"/>
    <lineage>
        <taxon>Bacteria</taxon>
        <taxon>Pseudomonadati</taxon>
        <taxon>Pseudomonadota</taxon>
        <taxon>Alphaproteobacteria</taxon>
        <taxon>Acetobacterales</taxon>
        <taxon>Elioraeaceae</taxon>
        <taxon>Elioraea</taxon>
    </lineage>
</organism>
<feature type="transmembrane region" description="Helical" evidence="6">
    <location>
        <begin position="63"/>
        <end position="85"/>
    </location>
</feature>
<feature type="compositionally biased region" description="Basic and acidic residues" evidence="5">
    <location>
        <begin position="187"/>
        <end position="204"/>
    </location>
</feature>
<evidence type="ECO:0000256" key="1">
    <source>
        <dbReference type="ARBA" id="ARBA00004141"/>
    </source>
</evidence>
<evidence type="ECO:0000256" key="3">
    <source>
        <dbReference type="ARBA" id="ARBA00022989"/>
    </source>
</evidence>
<accession>A0A975TZS8</accession>
<keyword evidence="8" id="KW-1185">Reference proteome</keyword>
<evidence type="ECO:0000256" key="6">
    <source>
        <dbReference type="SAM" id="Phobius"/>
    </source>
</evidence>
<sequence length="210" mass="22460">MTASLWLDLGVLAVLLVSGLLAMLRGFVRELLGIGAWLGAALAGLFLHPLLAPHLHPWLAPGLIANLAAGGAIFLVVLILLSLLARFLSDRVRDSAAGSIDRTLGLVFGLVRGVALVCFAYIAVAFLAGERARWPGWLKESQSVRFAEPGAAWIVAQLPPGLLPPPPSGSARPPAVEQLLRPAPARPPERGEGYRPEERRDLDRLLNTTR</sequence>
<evidence type="ECO:0000256" key="4">
    <source>
        <dbReference type="ARBA" id="ARBA00023136"/>
    </source>
</evidence>
<name>A0A975TZS8_9PROT</name>
<dbReference type="AlphaFoldDB" id="A0A975TZS8"/>
<gene>
    <name evidence="7" type="ORF">KO353_09435</name>
</gene>
<dbReference type="KEGG" id="elio:KO353_09435"/>
<keyword evidence="4 6" id="KW-0472">Membrane</keyword>
<dbReference type="RefSeq" id="WP_218284414.1">
    <property type="nucleotide sequence ID" value="NZ_CP076448.1"/>
</dbReference>
<dbReference type="InterPro" id="IPR052719">
    <property type="entry name" value="CvpA-like"/>
</dbReference>
<dbReference type="Proteomes" id="UP000694001">
    <property type="component" value="Chromosome"/>
</dbReference>
<proteinExistence type="predicted"/>
<feature type="region of interest" description="Disordered" evidence="5">
    <location>
        <begin position="164"/>
        <end position="210"/>
    </location>
</feature>
<keyword evidence="2 6" id="KW-0812">Transmembrane</keyword>
<reference evidence="7" key="1">
    <citation type="submission" date="2021-06" db="EMBL/GenBank/DDBJ databases">
        <title>Elioraea tepida, sp. nov., a moderately thermophilic aerobic anoxygenic phototrophic bacterium isolated from an alkaline siliceous hot spring mat community in Yellowstone National Park, WY, USA.</title>
        <authorList>
            <person name="Saini M.K."/>
            <person name="Yoshida S."/>
            <person name="Sebastian A."/>
            <person name="Hirose S."/>
            <person name="Hara E."/>
            <person name="Tamaki H."/>
            <person name="Soulier N.T."/>
            <person name="Albert I."/>
            <person name="Hanada S."/>
            <person name="Bryant D.A."/>
            <person name="Tank M."/>
        </authorList>
    </citation>
    <scope>NUCLEOTIDE SEQUENCE</scope>
    <source>
        <strain evidence="7">MS-P2</strain>
    </source>
</reference>
<dbReference type="InterPro" id="IPR003825">
    <property type="entry name" value="Colicin-V_CvpA"/>
</dbReference>
<comment type="subcellular location">
    <subcellularLocation>
        <location evidence="1">Membrane</location>
        <topology evidence="1">Multi-pass membrane protein</topology>
    </subcellularLocation>
</comment>
<protein>
    <submittedName>
        <fullName evidence="7">CvpA family protein</fullName>
    </submittedName>
</protein>
<dbReference type="EMBL" id="CP076448">
    <property type="protein sequence ID" value="QXM23550.1"/>
    <property type="molecule type" value="Genomic_DNA"/>
</dbReference>